<accession>A0A329SXW4</accession>
<dbReference type="EMBL" id="RCML01000776">
    <property type="protein sequence ID" value="KAG2969642.1"/>
    <property type="molecule type" value="Genomic_DNA"/>
</dbReference>
<dbReference type="Proteomes" id="UP000688947">
    <property type="component" value="Unassembled WGS sequence"/>
</dbReference>
<organism evidence="10 11">
    <name type="scientific">Phytophthora cactorum</name>
    <dbReference type="NCBI Taxonomy" id="29920"/>
    <lineage>
        <taxon>Eukaryota</taxon>
        <taxon>Sar</taxon>
        <taxon>Stramenopiles</taxon>
        <taxon>Oomycota</taxon>
        <taxon>Peronosporomycetes</taxon>
        <taxon>Peronosporales</taxon>
        <taxon>Peronosporaceae</taxon>
        <taxon>Phytophthora</taxon>
    </lineage>
</organism>
<sequence length="60" mass="6256">MALSKPMEMMTVATSAGCGGFLSTSILYPLDMPKTRIQSGALLLLQGEDGDGPTSNGRTH</sequence>
<dbReference type="AlphaFoldDB" id="A0A329SXW4"/>
<evidence type="ECO:0000313" key="5">
    <source>
        <dbReference type="EMBL" id="KAG2927783.1"/>
    </source>
</evidence>
<dbReference type="GO" id="GO:0016020">
    <property type="term" value="C:membrane"/>
    <property type="evidence" value="ECO:0007669"/>
    <property type="project" value="UniProtKB-SubCell"/>
</dbReference>
<comment type="subcellular location">
    <subcellularLocation>
        <location evidence="1">Membrane</location>
    </subcellularLocation>
</comment>
<evidence type="ECO:0000256" key="2">
    <source>
        <dbReference type="ARBA" id="ARBA00022692"/>
    </source>
</evidence>
<dbReference type="Proteomes" id="UP000774804">
    <property type="component" value="Unassembled WGS sequence"/>
</dbReference>
<dbReference type="Proteomes" id="UP000251314">
    <property type="component" value="Unassembled WGS sequence"/>
</dbReference>
<dbReference type="VEuPathDB" id="FungiDB:PC110_g1840"/>
<evidence type="ECO:0008006" key="12">
    <source>
        <dbReference type="Google" id="ProtNLM"/>
    </source>
</evidence>
<dbReference type="InterPro" id="IPR023395">
    <property type="entry name" value="MCP_dom_sf"/>
</dbReference>
<evidence type="ECO:0000313" key="6">
    <source>
        <dbReference type="EMBL" id="KAG2937424.1"/>
    </source>
</evidence>
<reference evidence="9" key="3">
    <citation type="submission" date="2021-01" db="EMBL/GenBank/DDBJ databases">
        <title>Phytophthora aleatoria, a newly-described species from Pinus radiata is distinct from Phytophthora cactorum isolates based on comparative genomics.</title>
        <authorList>
            <person name="Mcdougal R."/>
            <person name="Panda P."/>
            <person name="Williams N."/>
            <person name="Studholme D.J."/>
        </authorList>
    </citation>
    <scope>NUCLEOTIDE SEQUENCE</scope>
    <source>
        <strain evidence="9">NZFS 3830</strain>
    </source>
</reference>
<evidence type="ECO:0000256" key="3">
    <source>
        <dbReference type="ARBA" id="ARBA00023136"/>
    </source>
</evidence>
<dbReference type="Proteomes" id="UP000735874">
    <property type="component" value="Unassembled WGS sequence"/>
</dbReference>
<name>A0A329SXW4_9STRA</name>
<dbReference type="EMBL" id="JAENGZ010000998">
    <property type="protein sequence ID" value="KAG6951583.1"/>
    <property type="molecule type" value="Genomic_DNA"/>
</dbReference>
<dbReference type="EMBL" id="RCMG01000484">
    <property type="protein sequence ID" value="KAG2853390.1"/>
    <property type="molecule type" value="Genomic_DNA"/>
</dbReference>
<proteinExistence type="predicted"/>
<dbReference type="EMBL" id="RCMK01000455">
    <property type="protein sequence ID" value="KAG2927783.1"/>
    <property type="molecule type" value="Genomic_DNA"/>
</dbReference>
<evidence type="ECO:0000313" key="8">
    <source>
        <dbReference type="EMBL" id="KAG3219149.1"/>
    </source>
</evidence>
<comment type="caution">
    <text evidence="10">The sequence shown here is derived from an EMBL/GenBank/DDBJ whole genome shotgun (WGS) entry which is preliminary data.</text>
</comment>
<evidence type="ECO:0000313" key="10">
    <source>
        <dbReference type="EMBL" id="RAW41963.1"/>
    </source>
</evidence>
<evidence type="ECO:0000313" key="11">
    <source>
        <dbReference type="Proteomes" id="UP000251314"/>
    </source>
</evidence>
<evidence type="ECO:0000256" key="1">
    <source>
        <dbReference type="ARBA" id="ARBA00004370"/>
    </source>
</evidence>
<dbReference type="EMBL" id="MJFZ01000022">
    <property type="protein sequence ID" value="RAW41963.1"/>
    <property type="molecule type" value="Genomic_DNA"/>
</dbReference>
<dbReference type="OrthoDB" id="90982at2759"/>
<reference evidence="10 11" key="1">
    <citation type="submission" date="2018-01" db="EMBL/GenBank/DDBJ databases">
        <title>Draft genome of the strawberry crown rot pathogen Phytophthora cactorum.</title>
        <authorList>
            <person name="Armitage A.D."/>
            <person name="Lysoe E."/>
            <person name="Nellist C.F."/>
            <person name="Harrison R.J."/>
            <person name="Brurberg M.B."/>
        </authorList>
    </citation>
    <scope>NUCLEOTIDE SEQUENCE [LARGE SCALE GENOMIC DNA]</scope>
    <source>
        <strain evidence="10 11">10300</strain>
    </source>
</reference>
<dbReference type="STRING" id="29920.A0A329SXW4"/>
<evidence type="ECO:0000313" key="7">
    <source>
        <dbReference type="EMBL" id="KAG2969642.1"/>
    </source>
</evidence>
<reference evidence="4" key="2">
    <citation type="submission" date="2018-10" db="EMBL/GenBank/DDBJ databases">
        <title>Effector identification in a new, highly contiguous assembly of the strawberry crown rot pathogen Phytophthora cactorum.</title>
        <authorList>
            <person name="Armitage A.D."/>
            <person name="Nellist C.F."/>
            <person name="Bates H."/>
            <person name="Vickerstaff R.J."/>
            <person name="Harrison R.J."/>
        </authorList>
    </citation>
    <scope>NUCLEOTIDE SEQUENCE</scope>
    <source>
        <strain evidence="4">15-7</strain>
        <strain evidence="6">4032</strain>
        <strain evidence="5">4040</strain>
        <strain evidence="7">P415</strain>
        <strain evidence="8">P421</strain>
    </source>
</reference>
<evidence type="ECO:0000313" key="9">
    <source>
        <dbReference type="EMBL" id="KAG6951583.1"/>
    </source>
</evidence>
<keyword evidence="2" id="KW-0812">Transmembrane</keyword>
<dbReference type="SUPFAM" id="SSF103506">
    <property type="entry name" value="Mitochondrial carrier"/>
    <property type="match status" value="1"/>
</dbReference>
<dbReference type="EMBL" id="RCMI01000078">
    <property type="protein sequence ID" value="KAG2937424.1"/>
    <property type="molecule type" value="Genomic_DNA"/>
</dbReference>
<dbReference type="Proteomes" id="UP000697107">
    <property type="component" value="Unassembled WGS sequence"/>
</dbReference>
<dbReference type="Proteomes" id="UP000736787">
    <property type="component" value="Unassembled WGS sequence"/>
</dbReference>
<dbReference type="Proteomes" id="UP000760860">
    <property type="component" value="Unassembled WGS sequence"/>
</dbReference>
<protein>
    <recommendedName>
        <fullName evidence="12">Mitochondrial carrier domain</fullName>
    </recommendedName>
</protein>
<evidence type="ECO:0000313" key="4">
    <source>
        <dbReference type="EMBL" id="KAG2853390.1"/>
    </source>
</evidence>
<keyword evidence="3" id="KW-0472">Membrane</keyword>
<gene>
    <name evidence="9" type="ORF">JG687_00013517</name>
    <name evidence="10" type="ORF">PC110_g1840</name>
    <name evidence="4" type="ORF">PC113_g14220</name>
    <name evidence="6" type="ORF">PC115_g4232</name>
    <name evidence="5" type="ORF">PC117_g14507</name>
    <name evidence="7" type="ORF">PC118_g17335</name>
    <name evidence="8" type="ORF">PC129_g10081</name>
</gene>
<keyword evidence="11" id="KW-1185">Reference proteome</keyword>
<dbReference type="EMBL" id="RCMV01000325">
    <property type="protein sequence ID" value="KAG3219149.1"/>
    <property type="molecule type" value="Genomic_DNA"/>
</dbReference>